<dbReference type="OrthoDB" id="6331852at2"/>
<feature type="transmembrane region" description="Helical" evidence="1">
    <location>
        <begin position="54"/>
        <end position="72"/>
    </location>
</feature>
<dbReference type="RefSeq" id="WP_139757530.1">
    <property type="nucleotide sequence ID" value="NZ_CP039852.1"/>
</dbReference>
<keyword evidence="1" id="KW-1133">Transmembrane helix</keyword>
<name>A0A5B7YGS9_9ALTE</name>
<dbReference type="KEGG" id="salk:FBQ74_15560"/>
<accession>A0A5B7YGS9</accession>
<proteinExistence type="predicted"/>
<dbReference type="AlphaFoldDB" id="A0A5B7YGS9"/>
<keyword evidence="3" id="KW-1185">Reference proteome</keyword>
<evidence type="ECO:0000313" key="3">
    <source>
        <dbReference type="Proteomes" id="UP000304912"/>
    </source>
</evidence>
<gene>
    <name evidence="2" type="ORF">FBQ74_15560</name>
</gene>
<keyword evidence="1" id="KW-0472">Membrane</keyword>
<dbReference type="EMBL" id="CP039852">
    <property type="protein sequence ID" value="QCZ94794.1"/>
    <property type="molecule type" value="Genomic_DNA"/>
</dbReference>
<keyword evidence="1" id="KW-0812">Transmembrane</keyword>
<organism evidence="2 3">
    <name type="scientific">Salinimonas iocasae</name>
    <dbReference type="NCBI Taxonomy" id="2572577"/>
    <lineage>
        <taxon>Bacteria</taxon>
        <taxon>Pseudomonadati</taxon>
        <taxon>Pseudomonadota</taxon>
        <taxon>Gammaproteobacteria</taxon>
        <taxon>Alteromonadales</taxon>
        <taxon>Alteromonadaceae</taxon>
        <taxon>Alteromonas/Salinimonas group</taxon>
        <taxon>Salinimonas</taxon>
    </lineage>
</organism>
<sequence length="135" mass="16052">MEPDYSTYSLRDLLEAREAIDKAAHPLRYFKICQEIEDRVKQPANVKAYHSKDFFAVIIFVKAMMLFSGFVFTHKLYIAYTEGHISWRGRSTYYAELHPEAFNLVVIIILAFLIFTLYIVFTNHWTRRNGRHLKR</sequence>
<reference evidence="2 3" key="1">
    <citation type="submission" date="2019-04" db="EMBL/GenBank/DDBJ databases">
        <title>Salinimonas iocasae sp. nov., a halophilic bacterium isolated from the outer tube casing of tubeworms in Okinawa Trough.</title>
        <authorList>
            <person name="Zhang H."/>
            <person name="Wang H."/>
            <person name="Li C."/>
        </authorList>
    </citation>
    <scope>NUCLEOTIDE SEQUENCE [LARGE SCALE GENOMIC DNA]</scope>
    <source>
        <strain evidence="2 3">KX18D6</strain>
    </source>
</reference>
<dbReference type="Proteomes" id="UP000304912">
    <property type="component" value="Chromosome"/>
</dbReference>
<evidence type="ECO:0000256" key="1">
    <source>
        <dbReference type="SAM" id="Phobius"/>
    </source>
</evidence>
<evidence type="ECO:0000313" key="2">
    <source>
        <dbReference type="EMBL" id="QCZ94794.1"/>
    </source>
</evidence>
<protein>
    <submittedName>
        <fullName evidence="2">Uncharacterized protein</fullName>
    </submittedName>
</protein>
<feature type="transmembrane region" description="Helical" evidence="1">
    <location>
        <begin position="101"/>
        <end position="121"/>
    </location>
</feature>